<reference evidence="6" key="1">
    <citation type="journal article" date="2019" name="Int. J. Syst. Evol. Microbiol.">
        <title>The Global Catalogue of Microorganisms (GCM) 10K type strain sequencing project: providing services to taxonomists for standard genome sequencing and annotation.</title>
        <authorList>
            <consortium name="The Broad Institute Genomics Platform"/>
            <consortium name="The Broad Institute Genome Sequencing Center for Infectious Disease"/>
            <person name="Wu L."/>
            <person name="Ma J."/>
        </authorList>
    </citation>
    <scope>NUCLEOTIDE SEQUENCE [LARGE SCALE GENOMIC DNA]</scope>
    <source>
        <strain evidence="6">CCUG 49339</strain>
    </source>
</reference>
<gene>
    <name evidence="5" type="ORF">ACFSCX_18485</name>
</gene>
<dbReference type="InterPro" id="IPR006343">
    <property type="entry name" value="DnaB/C_C"/>
</dbReference>
<organism evidence="5 6">
    <name type="scientific">Bacillus salitolerans</name>
    <dbReference type="NCBI Taxonomy" id="1437434"/>
    <lineage>
        <taxon>Bacteria</taxon>
        <taxon>Bacillati</taxon>
        <taxon>Bacillota</taxon>
        <taxon>Bacilli</taxon>
        <taxon>Bacillales</taxon>
        <taxon>Bacillaceae</taxon>
        <taxon>Bacillus</taxon>
    </lineage>
</organism>
<feature type="compositionally biased region" description="Polar residues" evidence="2">
    <location>
        <begin position="198"/>
        <end position="216"/>
    </location>
</feature>
<protein>
    <submittedName>
        <fullName evidence="5">DnaD domain-containing protein</fullName>
    </submittedName>
</protein>
<sequence>MKRERMIEWLEQGSIALPKLLVNNYSRLGLNESEFMLLVHVHLSIESGNPFPTPEEISNKMSITEYDCMDILRKLIQRGFLKIEINEHSEMIGEKYTLQPLWERILLLFQQDEQHDLKMQSKHMEANLYILFEQEFGRPLSPIEIETLSIWVDQDHHDPILIKAALKEAVLSGKMNFRYIDRILFDWKKKGIKSTQEAKLQGQRVRQNNTKTSRSAQVDVEKSVNHWSNQE</sequence>
<accession>A0ABW4LTW7</accession>
<feature type="region of interest" description="Disordered" evidence="2">
    <location>
        <begin position="198"/>
        <end position="231"/>
    </location>
</feature>
<name>A0ABW4LTW7_9BACI</name>
<evidence type="ECO:0000313" key="5">
    <source>
        <dbReference type="EMBL" id="MFD1738513.1"/>
    </source>
</evidence>
<comment type="similarity">
    <text evidence="1">Belongs to the DnaB/DnaD family.</text>
</comment>
<dbReference type="NCBIfam" id="TIGR01446">
    <property type="entry name" value="DnaD_dom"/>
    <property type="match status" value="1"/>
</dbReference>
<keyword evidence="6" id="KW-1185">Reference proteome</keyword>
<dbReference type="Pfam" id="PF21984">
    <property type="entry name" value="DnaD_N"/>
    <property type="match status" value="1"/>
</dbReference>
<dbReference type="RefSeq" id="WP_377929718.1">
    <property type="nucleotide sequence ID" value="NZ_JBHUEM010000045.1"/>
</dbReference>
<evidence type="ECO:0000259" key="4">
    <source>
        <dbReference type="Pfam" id="PF21984"/>
    </source>
</evidence>
<dbReference type="InterPro" id="IPR034829">
    <property type="entry name" value="DnaD-like_sf"/>
</dbReference>
<dbReference type="SUPFAM" id="SSF158499">
    <property type="entry name" value="DnaD domain-like"/>
    <property type="match status" value="1"/>
</dbReference>
<dbReference type="Pfam" id="PF07261">
    <property type="entry name" value="DnaB_2"/>
    <property type="match status" value="1"/>
</dbReference>
<evidence type="ECO:0000259" key="3">
    <source>
        <dbReference type="Pfam" id="PF07261"/>
    </source>
</evidence>
<dbReference type="Gene3D" id="1.10.10.630">
    <property type="entry name" value="DnaD domain-like"/>
    <property type="match status" value="1"/>
</dbReference>
<evidence type="ECO:0000313" key="6">
    <source>
        <dbReference type="Proteomes" id="UP001597214"/>
    </source>
</evidence>
<dbReference type="PANTHER" id="PTHR37293">
    <property type="entry name" value="PHAGE REPLICATION PROTEIN-RELATED"/>
    <property type="match status" value="1"/>
</dbReference>
<dbReference type="Proteomes" id="UP001597214">
    <property type="component" value="Unassembled WGS sequence"/>
</dbReference>
<evidence type="ECO:0000256" key="1">
    <source>
        <dbReference type="ARBA" id="ARBA00093462"/>
    </source>
</evidence>
<proteinExistence type="inferred from homology"/>
<dbReference type="InterPro" id="IPR036388">
    <property type="entry name" value="WH-like_DNA-bd_sf"/>
</dbReference>
<dbReference type="Gene3D" id="1.10.10.10">
    <property type="entry name" value="Winged helix-like DNA-binding domain superfamily/Winged helix DNA-binding domain"/>
    <property type="match status" value="1"/>
</dbReference>
<evidence type="ECO:0000256" key="2">
    <source>
        <dbReference type="SAM" id="MobiDB-lite"/>
    </source>
</evidence>
<comment type="caution">
    <text evidence="5">The sequence shown here is derived from an EMBL/GenBank/DDBJ whole genome shotgun (WGS) entry which is preliminary data.</text>
</comment>
<dbReference type="PANTHER" id="PTHR37293:SF6">
    <property type="entry name" value="DNA REPLICATION PROTEIN DNAD"/>
    <property type="match status" value="1"/>
</dbReference>
<dbReference type="InterPro" id="IPR053843">
    <property type="entry name" value="DnaD_N"/>
</dbReference>
<dbReference type="EMBL" id="JBHUEM010000045">
    <property type="protein sequence ID" value="MFD1738513.1"/>
    <property type="molecule type" value="Genomic_DNA"/>
</dbReference>
<feature type="domain" description="DnaD N-terminal" evidence="4">
    <location>
        <begin position="18"/>
        <end position="114"/>
    </location>
</feature>
<dbReference type="InterPro" id="IPR053162">
    <property type="entry name" value="DnaD"/>
</dbReference>
<feature type="domain" description="DnaB/C C-terminal" evidence="3">
    <location>
        <begin position="131"/>
        <end position="200"/>
    </location>
</feature>